<dbReference type="GO" id="GO:0030246">
    <property type="term" value="F:carbohydrate binding"/>
    <property type="evidence" value="ECO:0007669"/>
    <property type="project" value="UniProtKB-ARBA"/>
</dbReference>
<comment type="similarity">
    <text evidence="2">Belongs to the bacterial solute-binding protein 2 family.</text>
</comment>
<dbReference type="InterPro" id="IPR025997">
    <property type="entry name" value="SBP_2_dom"/>
</dbReference>
<dbReference type="SUPFAM" id="SSF53822">
    <property type="entry name" value="Periplasmic binding protein-like I"/>
    <property type="match status" value="1"/>
</dbReference>
<comment type="caution">
    <text evidence="6">The sequence shown here is derived from an EMBL/GenBank/DDBJ whole genome shotgun (WGS) entry which is preliminary data.</text>
</comment>
<accession>A0A7J3SKC3</accession>
<organism evidence="6">
    <name type="scientific">Fervidicoccus fontis</name>
    <dbReference type="NCBI Taxonomy" id="683846"/>
    <lineage>
        <taxon>Archaea</taxon>
        <taxon>Thermoproteota</taxon>
        <taxon>Thermoprotei</taxon>
        <taxon>Fervidicoccales</taxon>
        <taxon>Fervidicoccaceae</taxon>
        <taxon>Fervidicoccus</taxon>
    </lineage>
</organism>
<feature type="domain" description="Periplasmic binding protein" evidence="5">
    <location>
        <begin position="69"/>
        <end position="311"/>
    </location>
</feature>
<evidence type="ECO:0000256" key="3">
    <source>
        <dbReference type="ARBA" id="ARBA00022729"/>
    </source>
</evidence>
<name>A0A7J3SKC3_9CREN</name>
<evidence type="ECO:0000256" key="1">
    <source>
        <dbReference type="ARBA" id="ARBA00004196"/>
    </source>
</evidence>
<evidence type="ECO:0000313" key="6">
    <source>
        <dbReference type="EMBL" id="HGZ60091.1"/>
    </source>
</evidence>
<dbReference type="PANTHER" id="PTHR46847:SF3">
    <property type="entry name" value="GALACTOFURANOSE-BINDING PROTEIN YTFQ"/>
    <property type="match status" value="1"/>
</dbReference>
<dbReference type="PANTHER" id="PTHR46847">
    <property type="entry name" value="D-ALLOSE-BINDING PERIPLASMIC PROTEIN-RELATED"/>
    <property type="match status" value="1"/>
</dbReference>
<proteinExistence type="inferred from homology"/>
<evidence type="ECO:0000256" key="4">
    <source>
        <dbReference type="SAM" id="MobiDB-lite"/>
    </source>
</evidence>
<evidence type="ECO:0000256" key="2">
    <source>
        <dbReference type="ARBA" id="ARBA00007639"/>
    </source>
</evidence>
<keyword evidence="3" id="KW-0732">Signal</keyword>
<sequence>MKSRIGLAVLCLVLVLSLVLAGCAPAATPSTPTATPSTATATPSPTGKKQIVIGVSLDKLFLGRQAEMSGVRDAAKKLGVTLWELVADNDPQLQNTQIESFITKGVDGIMIVAVDNKAILTAIDKAKAAGIPVVTFDRKVEHEWVAYHAGLDSYADGKACGEYVKSQNDGKPHLVLELLGALNDDNAIQRRNGFDDALKGETNLTIVQEPTDWNADKALSAVANTLTAHPDLWAIQVPSDFMQDSIKTALQEAGKLHKAGESGHIIVTTIDGSEPGYRATVEGWTDGVVALPLFDLGRSALENMVKVIQGGTPAVKDQRFPGTLYTYQNAEQNADKIWGSSFK</sequence>
<dbReference type="InterPro" id="IPR028082">
    <property type="entry name" value="Peripla_BP_I"/>
</dbReference>
<dbReference type="Gene3D" id="3.40.50.2300">
    <property type="match status" value="2"/>
</dbReference>
<protein>
    <submittedName>
        <fullName evidence="6">Sugar ABC transporter substrate-binding protein</fullName>
    </submittedName>
</protein>
<dbReference type="EMBL" id="DTLS01000076">
    <property type="protein sequence ID" value="HGZ60091.1"/>
    <property type="molecule type" value="Genomic_DNA"/>
</dbReference>
<feature type="region of interest" description="Disordered" evidence="4">
    <location>
        <begin position="27"/>
        <end position="46"/>
    </location>
</feature>
<reference evidence="6" key="1">
    <citation type="journal article" date="2020" name="mSystems">
        <title>Genome- and Community-Level Interaction Insights into Carbon Utilization and Element Cycling Functions of Hydrothermarchaeota in Hydrothermal Sediment.</title>
        <authorList>
            <person name="Zhou Z."/>
            <person name="Liu Y."/>
            <person name="Xu W."/>
            <person name="Pan J."/>
            <person name="Luo Z.H."/>
            <person name="Li M."/>
        </authorList>
    </citation>
    <scope>NUCLEOTIDE SEQUENCE [LARGE SCALE GENOMIC DNA]</scope>
    <source>
        <strain evidence="6">SpSt-885</strain>
    </source>
</reference>
<dbReference type="CDD" id="cd01536">
    <property type="entry name" value="PBP1_ABC_sugar_binding-like"/>
    <property type="match status" value="1"/>
</dbReference>
<evidence type="ECO:0000259" key="5">
    <source>
        <dbReference type="Pfam" id="PF13407"/>
    </source>
</evidence>
<dbReference type="PROSITE" id="PS51257">
    <property type="entry name" value="PROKAR_LIPOPROTEIN"/>
    <property type="match status" value="1"/>
</dbReference>
<gene>
    <name evidence="6" type="ORF">ENW83_02645</name>
</gene>
<dbReference type="Pfam" id="PF13407">
    <property type="entry name" value="Peripla_BP_4"/>
    <property type="match status" value="1"/>
</dbReference>
<dbReference type="AlphaFoldDB" id="A0A7J3SKC3"/>
<comment type="subcellular location">
    <subcellularLocation>
        <location evidence="1">Cell envelope</location>
    </subcellularLocation>
</comment>